<proteinExistence type="predicted"/>
<reference evidence="1" key="1">
    <citation type="submission" date="2014-11" db="EMBL/GenBank/DDBJ databases">
        <authorList>
            <person name="Amaro Gonzalez C."/>
        </authorList>
    </citation>
    <scope>NUCLEOTIDE SEQUENCE</scope>
</reference>
<sequence length="45" mass="4983">MGSCLQSLFRGPFPLAPLSRGLGKASAYHRRSQETIRAGEKRFGF</sequence>
<evidence type="ECO:0000313" key="1">
    <source>
        <dbReference type="EMBL" id="JAH82666.1"/>
    </source>
</evidence>
<dbReference type="AlphaFoldDB" id="A0A0E9VX66"/>
<organism evidence="1">
    <name type="scientific">Anguilla anguilla</name>
    <name type="common">European freshwater eel</name>
    <name type="synonym">Muraena anguilla</name>
    <dbReference type="NCBI Taxonomy" id="7936"/>
    <lineage>
        <taxon>Eukaryota</taxon>
        <taxon>Metazoa</taxon>
        <taxon>Chordata</taxon>
        <taxon>Craniata</taxon>
        <taxon>Vertebrata</taxon>
        <taxon>Euteleostomi</taxon>
        <taxon>Actinopterygii</taxon>
        <taxon>Neopterygii</taxon>
        <taxon>Teleostei</taxon>
        <taxon>Anguilliformes</taxon>
        <taxon>Anguillidae</taxon>
        <taxon>Anguilla</taxon>
    </lineage>
</organism>
<dbReference type="EMBL" id="GBXM01040547">
    <property type="protein sequence ID" value="JAH68030.1"/>
    <property type="molecule type" value="Transcribed_RNA"/>
</dbReference>
<name>A0A0E9VX66_ANGAN</name>
<protein>
    <submittedName>
        <fullName evidence="1">Uncharacterized protein</fullName>
    </submittedName>
</protein>
<dbReference type="EMBL" id="GBXM01025911">
    <property type="protein sequence ID" value="JAH82666.1"/>
    <property type="molecule type" value="Transcribed_RNA"/>
</dbReference>
<accession>A0A0E9VX66</accession>
<reference evidence="1" key="2">
    <citation type="journal article" date="2015" name="Fish Shellfish Immunol.">
        <title>Early steps in the European eel (Anguilla anguilla)-Vibrio vulnificus interaction in the gills: Role of the RtxA13 toxin.</title>
        <authorList>
            <person name="Callol A."/>
            <person name="Pajuelo D."/>
            <person name="Ebbesson L."/>
            <person name="Teles M."/>
            <person name="MacKenzie S."/>
            <person name="Amaro C."/>
        </authorList>
    </citation>
    <scope>NUCLEOTIDE SEQUENCE</scope>
</reference>